<reference evidence="7" key="1">
    <citation type="journal article" date="2019" name="Int. J. Syst. Evol. Microbiol.">
        <title>The Global Catalogue of Microorganisms (GCM) 10K type strain sequencing project: providing services to taxonomists for standard genome sequencing and annotation.</title>
        <authorList>
            <consortium name="The Broad Institute Genomics Platform"/>
            <consortium name="The Broad Institute Genome Sequencing Center for Infectious Disease"/>
            <person name="Wu L."/>
            <person name="Ma J."/>
        </authorList>
    </citation>
    <scope>NUCLEOTIDE SEQUENCE [LARGE SCALE GENOMIC DNA]</scope>
    <source>
        <strain evidence="7">ICMP 19430</strain>
    </source>
</reference>
<evidence type="ECO:0000256" key="1">
    <source>
        <dbReference type="ARBA" id="ARBA00023015"/>
    </source>
</evidence>
<protein>
    <submittedName>
        <fullName evidence="6">TetR family transcriptional regulator</fullName>
    </submittedName>
</protein>
<dbReference type="PROSITE" id="PS01081">
    <property type="entry name" value="HTH_TETR_1"/>
    <property type="match status" value="1"/>
</dbReference>
<evidence type="ECO:0000256" key="2">
    <source>
        <dbReference type="ARBA" id="ARBA00023125"/>
    </source>
</evidence>
<proteinExistence type="predicted"/>
<keyword evidence="7" id="KW-1185">Reference proteome</keyword>
<dbReference type="InterPro" id="IPR023772">
    <property type="entry name" value="DNA-bd_HTH_TetR-type_CS"/>
</dbReference>
<dbReference type="InterPro" id="IPR009057">
    <property type="entry name" value="Homeodomain-like_sf"/>
</dbReference>
<feature type="DNA-binding region" description="H-T-H motif" evidence="4">
    <location>
        <begin position="24"/>
        <end position="43"/>
    </location>
</feature>
<feature type="domain" description="HTH tetR-type" evidence="5">
    <location>
        <begin position="1"/>
        <end position="61"/>
    </location>
</feature>
<dbReference type="Gene3D" id="1.10.357.10">
    <property type="entry name" value="Tetracycline Repressor, domain 2"/>
    <property type="match status" value="1"/>
</dbReference>
<dbReference type="Pfam" id="PF00440">
    <property type="entry name" value="TetR_N"/>
    <property type="match status" value="1"/>
</dbReference>
<dbReference type="InterPro" id="IPR050109">
    <property type="entry name" value="HTH-type_TetR-like_transc_reg"/>
</dbReference>
<sequence>MATQLDIARGAAELFSEKGPDGTTAEEIAARAGVAPRTFYRYFRSKQDAIGPLLSSGADRWRSLLADTGPDVDLARALESAAVASFEPSGAPGEEEGLRWTRDLLQAAQADPALRAVWYRVNQESEELLLPVLSRLAGPDADLLKVRLVAAAATAAIRVALEMWATTDPDSGEVGSPVDLVVKCLRELTGALTLLSP</sequence>
<evidence type="ECO:0000259" key="5">
    <source>
        <dbReference type="PROSITE" id="PS50977"/>
    </source>
</evidence>
<comment type="caution">
    <text evidence="6">The sequence shown here is derived from an EMBL/GenBank/DDBJ whole genome shotgun (WGS) entry which is preliminary data.</text>
</comment>
<evidence type="ECO:0000313" key="6">
    <source>
        <dbReference type="EMBL" id="MFC7351874.1"/>
    </source>
</evidence>
<evidence type="ECO:0000256" key="4">
    <source>
        <dbReference type="PROSITE-ProRule" id="PRU00335"/>
    </source>
</evidence>
<dbReference type="EMBL" id="JBHTCK010000003">
    <property type="protein sequence ID" value="MFC7351874.1"/>
    <property type="molecule type" value="Genomic_DNA"/>
</dbReference>
<dbReference type="PANTHER" id="PTHR30055:SF238">
    <property type="entry name" value="MYCOFACTOCIN BIOSYNTHESIS TRANSCRIPTIONAL REGULATOR MFTR-RELATED"/>
    <property type="match status" value="1"/>
</dbReference>
<gene>
    <name evidence="6" type="ORF">ACFQW9_14620</name>
</gene>
<dbReference type="PANTHER" id="PTHR30055">
    <property type="entry name" value="HTH-TYPE TRANSCRIPTIONAL REGULATOR RUTR"/>
    <property type="match status" value="1"/>
</dbReference>
<accession>A0ABW2MF54</accession>
<evidence type="ECO:0000313" key="7">
    <source>
        <dbReference type="Proteomes" id="UP001596509"/>
    </source>
</evidence>
<dbReference type="InterPro" id="IPR001647">
    <property type="entry name" value="HTH_TetR"/>
</dbReference>
<dbReference type="RefSeq" id="WP_308405946.1">
    <property type="nucleotide sequence ID" value="NZ_JBHTCK010000003.1"/>
</dbReference>
<keyword evidence="1" id="KW-0805">Transcription regulation</keyword>
<organism evidence="6 7">
    <name type="scientific">Streptomyces caviscabies</name>
    <dbReference type="NCBI Taxonomy" id="90079"/>
    <lineage>
        <taxon>Bacteria</taxon>
        <taxon>Bacillati</taxon>
        <taxon>Actinomycetota</taxon>
        <taxon>Actinomycetes</taxon>
        <taxon>Kitasatosporales</taxon>
        <taxon>Streptomycetaceae</taxon>
        <taxon>Streptomyces</taxon>
    </lineage>
</organism>
<dbReference type="Proteomes" id="UP001596509">
    <property type="component" value="Unassembled WGS sequence"/>
</dbReference>
<dbReference type="SUPFAM" id="SSF46689">
    <property type="entry name" value="Homeodomain-like"/>
    <property type="match status" value="1"/>
</dbReference>
<keyword evidence="3" id="KW-0804">Transcription</keyword>
<dbReference type="InterPro" id="IPR041347">
    <property type="entry name" value="MftR_C"/>
</dbReference>
<dbReference type="PROSITE" id="PS50977">
    <property type="entry name" value="HTH_TETR_2"/>
    <property type="match status" value="1"/>
</dbReference>
<keyword evidence="2 4" id="KW-0238">DNA-binding</keyword>
<dbReference type="Pfam" id="PF17754">
    <property type="entry name" value="TetR_C_14"/>
    <property type="match status" value="1"/>
</dbReference>
<name>A0ABW2MF54_9ACTN</name>
<evidence type="ECO:0000256" key="3">
    <source>
        <dbReference type="ARBA" id="ARBA00023163"/>
    </source>
</evidence>
<dbReference type="PRINTS" id="PR00455">
    <property type="entry name" value="HTHTETR"/>
</dbReference>